<dbReference type="GO" id="GO:0004315">
    <property type="term" value="F:3-oxoacyl-[acyl-carrier-protein] synthase activity"/>
    <property type="evidence" value="ECO:0007669"/>
    <property type="project" value="InterPro"/>
</dbReference>
<gene>
    <name evidence="4" type="ORF">EEJ42_31200</name>
</gene>
<comment type="caution">
    <text evidence="4">The sequence shown here is derived from an EMBL/GenBank/DDBJ whole genome shotgun (WGS) entry which is preliminary data.</text>
</comment>
<proteinExistence type="predicted"/>
<dbReference type="EMBL" id="RIBZ01000404">
    <property type="protein sequence ID" value="RNG14678.1"/>
    <property type="molecule type" value="Genomic_DNA"/>
</dbReference>
<keyword evidence="5" id="KW-1185">Reference proteome</keyword>
<dbReference type="InterPro" id="IPR016039">
    <property type="entry name" value="Thiolase-like"/>
</dbReference>
<dbReference type="Proteomes" id="UP000275401">
    <property type="component" value="Unassembled WGS sequence"/>
</dbReference>
<dbReference type="InterPro" id="IPR050091">
    <property type="entry name" value="PKS_NRPS_Biosynth_Enz"/>
</dbReference>
<dbReference type="SUPFAM" id="SSF53901">
    <property type="entry name" value="Thiolase-like"/>
    <property type="match status" value="1"/>
</dbReference>
<dbReference type="SMART" id="SM00825">
    <property type="entry name" value="PKS_KS"/>
    <property type="match status" value="1"/>
</dbReference>
<name>A0A3M8VB58_9ACTN</name>
<dbReference type="PANTHER" id="PTHR43775:SF51">
    <property type="entry name" value="INACTIVE PHENOLPHTHIOCEROL SYNTHESIS POLYKETIDE SYNTHASE TYPE I PKS1-RELATED"/>
    <property type="match status" value="1"/>
</dbReference>
<evidence type="ECO:0000313" key="5">
    <source>
        <dbReference type="Proteomes" id="UP000275401"/>
    </source>
</evidence>
<dbReference type="InterPro" id="IPR018201">
    <property type="entry name" value="Ketoacyl_synth_AS"/>
</dbReference>
<evidence type="ECO:0000313" key="4">
    <source>
        <dbReference type="EMBL" id="RNG14678.1"/>
    </source>
</evidence>
<dbReference type="GO" id="GO:0004312">
    <property type="term" value="F:fatty acid synthase activity"/>
    <property type="evidence" value="ECO:0007669"/>
    <property type="project" value="TreeGrafter"/>
</dbReference>
<feature type="non-terminal residue" evidence="4">
    <location>
        <position position="269"/>
    </location>
</feature>
<dbReference type="AlphaFoldDB" id="A0A3M8VB58"/>
<dbReference type="Pfam" id="PF00109">
    <property type="entry name" value="ketoacyl-synt"/>
    <property type="match status" value="1"/>
</dbReference>
<feature type="non-terminal residue" evidence="4">
    <location>
        <position position="1"/>
    </location>
</feature>
<keyword evidence="2" id="KW-0511">Multifunctional enzyme</keyword>
<dbReference type="InterPro" id="IPR014030">
    <property type="entry name" value="Ketoacyl_synth_N"/>
</dbReference>
<organism evidence="4 5">
    <name type="scientific">Streptomyces botrytidirepellens</name>
    <dbReference type="NCBI Taxonomy" id="2486417"/>
    <lineage>
        <taxon>Bacteria</taxon>
        <taxon>Bacillati</taxon>
        <taxon>Actinomycetota</taxon>
        <taxon>Actinomycetes</taxon>
        <taxon>Kitasatosporales</taxon>
        <taxon>Streptomycetaceae</taxon>
        <taxon>Streptomyces</taxon>
    </lineage>
</organism>
<dbReference type="PANTHER" id="PTHR43775">
    <property type="entry name" value="FATTY ACID SYNTHASE"/>
    <property type="match status" value="1"/>
</dbReference>
<evidence type="ECO:0000256" key="1">
    <source>
        <dbReference type="ARBA" id="ARBA00022679"/>
    </source>
</evidence>
<dbReference type="RefSeq" id="WP_148082066.1">
    <property type="nucleotide sequence ID" value="NZ_RIBZ01000404.1"/>
</dbReference>
<protein>
    <submittedName>
        <fullName evidence="4">Polyketide synthase</fullName>
    </submittedName>
</protein>
<dbReference type="Gene3D" id="3.40.47.10">
    <property type="match status" value="1"/>
</dbReference>
<evidence type="ECO:0000259" key="3">
    <source>
        <dbReference type="PROSITE" id="PS52004"/>
    </source>
</evidence>
<dbReference type="InterPro" id="IPR020841">
    <property type="entry name" value="PKS_Beta-ketoAc_synthase_dom"/>
</dbReference>
<dbReference type="GO" id="GO:0006633">
    <property type="term" value="P:fatty acid biosynthetic process"/>
    <property type="evidence" value="ECO:0007669"/>
    <property type="project" value="InterPro"/>
</dbReference>
<evidence type="ECO:0000256" key="2">
    <source>
        <dbReference type="ARBA" id="ARBA00023268"/>
    </source>
</evidence>
<sequence>MGCRFPGGVRSPEGLWELVVEGRDAISSFPVDRGWDVEGLYDPDPDAQGKSYTREGGFLSGVDRFDAEFFGVAPREAQSIDPQHRQLLETTWEALEDAGIRPGELRGSRTGVFVGIMHQDYGSRFQTAPDGYEGFITNGTAASAAAGRLSYLYGFEGPAVTIDTACSSSLVALHLACQALRNGECDIALAGGATIMATPTFFIEYSRQRVLSADGRCRAYADDGDGVGWSEGVGVLAVERLSDALKNGHRVLATVRGTAVNQDGASNGF</sequence>
<feature type="domain" description="Ketosynthase family 3 (KS3)" evidence="3">
    <location>
        <begin position="1"/>
        <end position="269"/>
    </location>
</feature>
<accession>A0A3M8VB58</accession>
<dbReference type="CDD" id="cd00833">
    <property type="entry name" value="PKS"/>
    <property type="match status" value="1"/>
</dbReference>
<dbReference type="PROSITE" id="PS00606">
    <property type="entry name" value="KS3_1"/>
    <property type="match status" value="1"/>
</dbReference>
<dbReference type="PROSITE" id="PS52004">
    <property type="entry name" value="KS3_2"/>
    <property type="match status" value="1"/>
</dbReference>
<reference evidence="4 5" key="1">
    <citation type="submission" date="2018-11" db="EMBL/GenBank/DDBJ databases">
        <title>The Potential of Streptomyces as Biocontrol Agents against the Tomato grey mould, Botrytis cinerea (Gray mold) Frontiers in Microbiology.</title>
        <authorList>
            <person name="Li D."/>
        </authorList>
    </citation>
    <scope>NUCLEOTIDE SEQUENCE [LARGE SCALE GENOMIC DNA]</scope>
    <source>
        <strain evidence="4 5">NEAU-LD23</strain>
    </source>
</reference>
<keyword evidence="1" id="KW-0808">Transferase</keyword>